<keyword evidence="10" id="KW-1185">Reference proteome</keyword>
<evidence type="ECO:0000256" key="6">
    <source>
        <dbReference type="PROSITE-ProRule" id="PRU00339"/>
    </source>
</evidence>
<dbReference type="SUPFAM" id="SSF48452">
    <property type="entry name" value="TPR-like"/>
    <property type="match status" value="1"/>
</dbReference>
<dbReference type="SMART" id="SM00028">
    <property type="entry name" value="TPR"/>
    <property type="match status" value="1"/>
</dbReference>
<feature type="domain" description="RagB/SusD" evidence="7">
    <location>
        <begin position="341"/>
        <end position="416"/>
    </location>
</feature>
<keyword evidence="6" id="KW-0802">TPR repeat</keyword>
<dbReference type="InterPro" id="IPR011990">
    <property type="entry name" value="TPR-like_helical_dom_sf"/>
</dbReference>
<evidence type="ECO:0000259" key="8">
    <source>
        <dbReference type="Pfam" id="PF14322"/>
    </source>
</evidence>
<evidence type="ECO:0000256" key="5">
    <source>
        <dbReference type="ARBA" id="ARBA00023237"/>
    </source>
</evidence>
<dbReference type="PROSITE" id="PS51257">
    <property type="entry name" value="PROKAR_LIPOPROTEIN"/>
    <property type="match status" value="1"/>
</dbReference>
<keyword evidence="5" id="KW-0998">Cell outer membrane</keyword>
<gene>
    <name evidence="9" type="ORF">EDD80_10597</name>
</gene>
<dbReference type="PROSITE" id="PS50005">
    <property type="entry name" value="TPR"/>
    <property type="match status" value="1"/>
</dbReference>
<dbReference type="AlphaFoldDB" id="A0A4R3KSR7"/>
<dbReference type="Pfam" id="PF14322">
    <property type="entry name" value="SusD-like_3"/>
    <property type="match status" value="1"/>
</dbReference>
<dbReference type="OrthoDB" id="653598at2"/>
<evidence type="ECO:0000256" key="4">
    <source>
        <dbReference type="ARBA" id="ARBA00023136"/>
    </source>
</evidence>
<dbReference type="RefSeq" id="WP_132129081.1">
    <property type="nucleotide sequence ID" value="NZ_CP042432.1"/>
</dbReference>
<evidence type="ECO:0000256" key="2">
    <source>
        <dbReference type="ARBA" id="ARBA00006275"/>
    </source>
</evidence>
<reference evidence="9 10" key="1">
    <citation type="submission" date="2019-03" db="EMBL/GenBank/DDBJ databases">
        <title>Genomic Encyclopedia of Type Strains, Phase IV (KMG-IV): sequencing the most valuable type-strain genomes for metagenomic binning, comparative biology and taxonomic classification.</title>
        <authorList>
            <person name="Goeker M."/>
        </authorList>
    </citation>
    <scope>NUCLEOTIDE SEQUENCE [LARGE SCALE GENOMIC DNA]</scope>
    <source>
        <strain evidence="9 10">DSM 21100</strain>
    </source>
</reference>
<dbReference type="InterPro" id="IPR019734">
    <property type="entry name" value="TPR_rpt"/>
</dbReference>
<keyword evidence="4" id="KW-0472">Membrane</keyword>
<feature type="repeat" description="TPR" evidence="6">
    <location>
        <begin position="219"/>
        <end position="252"/>
    </location>
</feature>
<keyword evidence="3" id="KW-0732">Signal</keyword>
<dbReference type="InterPro" id="IPR033985">
    <property type="entry name" value="SusD-like_N"/>
</dbReference>
<evidence type="ECO:0000313" key="9">
    <source>
        <dbReference type="EMBL" id="TCS87283.1"/>
    </source>
</evidence>
<accession>A0A4R3KSR7</accession>
<evidence type="ECO:0000313" key="10">
    <source>
        <dbReference type="Proteomes" id="UP000295807"/>
    </source>
</evidence>
<dbReference type="Proteomes" id="UP000295807">
    <property type="component" value="Unassembled WGS sequence"/>
</dbReference>
<comment type="caution">
    <text evidence="9">The sequence shown here is derived from an EMBL/GenBank/DDBJ whole genome shotgun (WGS) entry which is preliminary data.</text>
</comment>
<sequence>MSTITIKQSLWAAFSIGTLFVCGCSDYLSVKPDQSLAVPNKLQDLQAILHYESHMIENYPSRGAYGADYYYLTDASWESLNEYGRAVYLWDQAAAGLDLYYYDWSSSYQRIFDCNVVLDNIEDVALGSLTEGDRERVKGSAYFFRGWTFYHLAQIFAPQYDPGIGADMFGIPLRLTSDINDPTVRSSLNDTYGRIIQDLKSAANLLPVGTAYPTQPSKPAVYGALAKVYLVMGDYELAAKYADSCLALRPDLVDYNTLDIEAEIPFEVFNEEVLLHTTISNSSAIFFPNYAVVDSNLYKAYAKDDLRKNLFFLQNDNGTYSFKGNYAANQYLLFNGIATDEIYLIRAEANVRAGNVPEARDDINKLLVNRWKTGNFEPVTTNDAEELLMRILEERRKELAFRGGIRWSDLRRLNTDPKFETSLTRRIMGKDYQLQPGDSRYTFHIPLDIIELTGIQQNE</sequence>
<dbReference type="GO" id="GO:0009279">
    <property type="term" value="C:cell outer membrane"/>
    <property type="evidence" value="ECO:0007669"/>
    <property type="project" value="UniProtKB-SubCell"/>
</dbReference>
<protein>
    <submittedName>
        <fullName evidence="9">SusD-like starch-binding protein associating with outer membrane</fullName>
    </submittedName>
</protein>
<evidence type="ECO:0000259" key="7">
    <source>
        <dbReference type="Pfam" id="PF07980"/>
    </source>
</evidence>
<evidence type="ECO:0000256" key="3">
    <source>
        <dbReference type="ARBA" id="ARBA00022729"/>
    </source>
</evidence>
<dbReference type="InterPro" id="IPR012944">
    <property type="entry name" value="SusD_RagB_dom"/>
</dbReference>
<feature type="domain" description="SusD-like N-terminal" evidence="8">
    <location>
        <begin position="26"/>
        <end position="230"/>
    </location>
</feature>
<dbReference type="Pfam" id="PF07980">
    <property type="entry name" value="SusD_RagB"/>
    <property type="match status" value="1"/>
</dbReference>
<comment type="similarity">
    <text evidence="2">Belongs to the SusD family.</text>
</comment>
<evidence type="ECO:0000256" key="1">
    <source>
        <dbReference type="ARBA" id="ARBA00004442"/>
    </source>
</evidence>
<name>A0A4R3KSR7_9SPHI</name>
<organism evidence="9 10">
    <name type="scientific">Anseongella ginsenosidimutans</name>
    <dbReference type="NCBI Taxonomy" id="496056"/>
    <lineage>
        <taxon>Bacteria</taxon>
        <taxon>Pseudomonadati</taxon>
        <taxon>Bacteroidota</taxon>
        <taxon>Sphingobacteriia</taxon>
        <taxon>Sphingobacteriales</taxon>
        <taxon>Sphingobacteriaceae</taxon>
        <taxon>Anseongella</taxon>
    </lineage>
</organism>
<dbReference type="EMBL" id="SMAD01000005">
    <property type="protein sequence ID" value="TCS87283.1"/>
    <property type="molecule type" value="Genomic_DNA"/>
</dbReference>
<dbReference type="Gene3D" id="1.25.40.390">
    <property type="match status" value="1"/>
</dbReference>
<proteinExistence type="inferred from homology"/>
<comment type="subcellular location">
    <subcellularLocation>
        <location evidence="1">Cell outer membrane</location>
    </subcellularLocation>
</comment>